<proteinExistence type="predicted"/>
<organism evidence="2 3">
    <name type="scientific">Ameca splendens</name>
    <dbReference type="NCBI Taxonomy" id="208324"/>
    <lineage>
        <taxon>Eukaryota</taxon>
        <taxon>Metazoa</taxon>
        <taxon>Chordata</taxon>
        <taxon>Craniata</taxon>
        <taxon>Vertebrata</taxon>
        <taxon>Euteleostomi</taxon>
        <taxon>Actinopterygii</taxon>
        <taxon>Neopterygii</taxon>
        <taxon>Teleostei</taxon>
        <taxon>Neoteleostei</taxon>
        <taxon>Acanthomorphata</taxon>
        <taxon>Ovalentaria</taxon>
        <taxon>Atherinomorphae</taxon>
        <taxon>Cyprinodontiformes</taxon>
        <taxon>Goodeidae</taxon>
        <taxon>Ameca</taxon>
    </lineage>
</organism>
<evidence type="ECO:0000313" key="2">
    <source>
        <dbReference type="EMBL" id="MEQ2305816.1"/>
    </source>
</evidence>
<dbReference type="Proteomes" id="UP001469553">
    <property type="component" value="Unassembled WGS sequence"/>
</dbReference>
<reference evidence="2 3" key="1">
    <citation type="submission" date="2021-06" db="EMBL/GenBank/DDBJ databases">
        <authorList>
            <person name="Palmer J.M."/>
        </authorList>
    </citation>
    <scope>NUCLEOTIDE SEQUENCE [LARGE SCALE GENOMIC DNA]</scope>
    <source>
        <strain evidence="2 3">AS_MEX2019</strain>
        <tissue evidence="2">Muscle</tissue>
    </source>
</reference>
<keyword evidence="3" id="KW-1185">Reference proteome</keyword>
<accession>A0ABV0ZIC4</accession>
<dbReference type="EMBL" id="JAHRIP010065893">
    <property type="protein sequence ID" value="MEQ2305816.1"/>
    <property type="molecule type" value="Genomic_DNA"/>
</dbReference>
<evidence type="ECO:0000313" key="3">
    <source>
        <dbReference type="Proteomes" id="UP001469553"/>
    </source>
</evidence>
<feature type="region of interest" description="Disordered" evidence="1">
    <location>
        <begin position="78"/>
        <end position="116"/>
    </location>
</feature>
<evidence type="ECO:0000256" key="1">
    <source>
        <dbReference type="SAM" id="MobiDB-lite"/>
    </source>
</evidence>
<gene>
    <name evidence="2" type="ORF">AMECASPLE_001795</name>
</gene>
<comment type="caution">
    <text evidence="2">The sequence shown here is derived from an EMBL/GenBank/DDBJ whole genome shotgun (WGS) entry which is preliminary data.</text>
</comment>
<feature type="compositionally biased region" description="Basic and acidic residues" evidence="1">
    <location>
        <begin position="95"/>
        <end position="107"/>
    </location>
</feature>
<protein>
    <submittedName>
        <fullName evidence="2">Uncharacterized protein</fullName>
    </submittedName>
</protein>
<sequence length="116" mass="13057">MIKIPGFLEKGLNMRVCSLLVTVWITSQAAAALAEGGTYTFITITCKLRSYREPAADLWSKQWEHGLSRGLQTQMSFKKKKKKNKVVHKMVSSSKADKTSKTFDLKRKNSGKSRSC</sequence>
<feature type="compositionally biased region" description="Basic residues" evidence="1">
    <location>
        <begin position="78"/>
        <end position="88"/>
    </location>
</feature>
<name>A0ABV0ZIC4_9TELE</name>